<dbReference type="PROSITE" id="PS51257">
    <property type="entry name" value="PROKAR_LIPOPROTEIN"/>
    <property type="match status" value="1"/>
</dbReference>
<evidence type="ECO:0000256" key="1">
    <source>
        <dbReference type="SAM" id="SignalP"/>
    </source>
</evidence>
<dbReference type="AlphaFoldDB" id="A0A540WTH0"/>
<feature type="chain" id="PRO_5021872743" description="Lipoprotein" evidence="1">
    <location>
        <begin position="25"/>
        <end position="119"/>
    </location>
</feature>
<keyword evidence="3" id="KW-1185">Reference proteome</keyword>
<comment type="caution">
    <text evidence="2">The sequence shown here is derived from an EMBL/GenBank/DDBJ whole genome shotgun (WGS) entry which is preliminary data.</text>
</comment>
<name>A0A540WTH0_9BACT</name>
<evidence type="ECO:0008006" key="4">
    <source>
        <dbReference type="Google" id="ProtNLM"/>
    </source>
</evidence>
<gene>
    <name evidence="2" type="ORF">FJV41_32610</name>
</gene>
<dbReference type="OrthoDB" id="5522073at2"/>
<reference evidence="2 3" key="1">
    <citation type="submission" date="2019-06" db="EMBL/GenBank/DDBJ databases">
        <authorList>
            <person name="Livingstone P."/>
            <person name="Whitworth D."/>
        </authorList>
    </citation>
    <scope>NUCLEOTIDE SEQUENCE [LARGE SCALE GENOMIC DNA]</scope>
    <source>
        <strain evidence="2 3">AM401</strain>
    </source>
</reference>
<evidence type="ECO:0000313" key="3">
    <source>
        <dbReference type="Proteomes" id="UP000315369"/>
    </source>
</evidence>
<protein>
    <recommendedName>
        <fullName evidence="4">Lipoprotein</fullName>
    </recommendedName>
</protein>
<organism evidence="2 3">
    <name type="scientific">Myxococcus llanfairpwllgwyngyllgogerychwyrndrobwllllantysiliogogogochensis</name>
    <dbReference type="NCBI Taxonomy" id="2590453"/>
    <lineage>
        <taxon>Bacteria</taxon>
        <taxon>Pseudomonadati</taxon>
        <taxon>Myxococcota</taxon>
        <taxon>Myxococcia</taxon>
        <taxon>Myxococcales</taxon>
        <taxon>Cystobacterineae</taxon>
        <taxon>Myxococcaceae</taxon>
        <taxon>Myxococcus</taxon>
    </lineage>
</organism>
<keyword evidence="1" id="KW-0732">Signal</keyword>
<accession>A0A540WTH0</accession>
<proteinExistence type="predicted"/>
<feature type="signal peptide" evidence="1">
    <location>
        <begin position="1"/>
        <end position="24"/>
    </location>
</feature>
<evidence type="ECO:0000313" key="2">
    <source>
        <dbReference type="EMBL" id="TQF11734.1"/>
    </source>
</evidence>
<dbReference type="EMBL" id="VIFM01000172">
    <property type="protein sequence ID" value="TQF11734.1"/>
    <property type="molecule type" value="Genomic_DNA"/>
</dbReference>
<dbReference type="Proteomes" id="UP000315369">
    <property type="component" value="Unassembled WGS sequence"/>
</dbReference>
<sequence length="119" mass="12469">MKKFMFGLMAAVTLLFGAGCGGNACDDLEDANKALEEKVSACGTDTGGEEEDTFDKGVCEDALDACSDSDKDRLSDLADCIQDLPDCRVGSEVEWIDQFSDCFDRTEGISATCAAAAGG</sequence>
<dbReference type="RefSeq" id="WP_141646507.1">
    <property type="nucleotide sequence ID" value="NZ_VIFM01000172.1"/>
</dbReference>